<dbReference type="PANTHER" id="PTHR32294">
    <property type="entry name" value="DNA POLYMERASE III SUBUNIT ALPHA"/>
    <property type="match status" value="1"/>
</dbReference>
<feature type="domain" description="Bacterial DNA polymerase III alpha subunit NTPase" evidence="1">
    <location>
        <begin position="77"/>
        <end position="330"/>
    </location>
</feature>
<accession>A0A0F8Y1W6</accession>
<gene>
    <name evidence="2" type="ORF">LCGC14_2875210</name>
</gene>
<feature type="non-terminal residue" evidence="2">
    <location>
        <position position="1"/>
    </location>
</feature>
<evidence type="ECO:0000313" key="2">
    <source>
        <dbReference type="EMBL" id="KKK75288.1"/>
    </source>
</evidence>
<name>A0A0F8Y1W6_9ZZZZ</name>
<protein>
    <recommendedName>
        <fullName evidence="1">Bacterial DNA polymerase III alpha subunit NTPase domain-containing protein</fullName>
    </recommendedName>
</protein>
<dbReference type="GO" id="GO:0006260">
    <property type="term" value="P:DNA replication"/>
    <property type="evidence" value="ECO:0007669"/>
    <property type="project" value="InterPro"/>
</dbReference>
<dbReference type="GO" id="GO:0008408">
    <property type="term" value="F:3'-5' exonuclease activity"/>
    <property type="evidence" value="ECO:0007669"/>
    <property type="project" value="InterPro"/>
</dbReference>
<proteinExistence type="predicted"/>
<dbReference type="InterPro" id="IPR011708">
    <property type="entry name" value="DNA_pol3_alpha_NTPase_dom"/>
</dbReference>
<evidence type="ECO:0000259" key="1">
    <source>
        <dbReference type="Pfam" id="PF07733"/>
    </source>
</evidence>
<dbReference type="Pfam" id="PF07733">
    <property type="entry name" value="DNA_pol3_alpha"/>
    <property type="match status" value="1"/>
</dbReference>
<dbReference type="InterPro" id="IPR004805">
    <property type="entry name" value="DnaE2/DnaE/PolC"/>
</dbReference>
<sequence>SWGCGAARRFCGGERYYWDFGPCGPGTTWKQYDTNQDAWYFGVWVHPEKRLVLTYAEGDLSLVECPSVETFKAELAAMEKRYGDPPPAAAVERLESELSVIGEMGFESYFLMVWDFVKYAKDNGIAVGPGRGSAAGSIVSYALNITDIDPLAYELMFERFLNPERKSMPDIDIDFSVKGRERVIRYVQDKYGADAVAQIITFGKMAPRAATRDAARVLGCDYAVGDRIAKLIPEPVMGRTPSFDDCIAEGTELRNVYDSDAEVKKIVDVARGLEGIVRNRSTHAAAVVIADKPLVEYVPLGRVQGKEEVITQWAMNDVEAAGLLKMDLLGLGNLTVLAKAVELIEQTTGQLVAQEGELPDSPREALMVMIQGVIQNPVIKMEVLEKLWAME</sequence>
<comment type="caution">
    <text evidence="2">The sequence shown here is derived from an EMBL/GenBank/DDBJ whole genome shotgun (WGS) entry which is preliminary data.</text>
</comment>
<feature type="non-terminal residue" evidence="2">
    <location>
        <position position="391"/>
    </location>
</feature>
<dbReference type="PANTHER" id="PTHR32294:SF0">
    <property type="entry name" value="DNA POLYMERASE III SUBUNIT ALPHA"/>
    <property type="match status" value="1"/>
</dbReference>
<dbReference type="Gene3D" id="1.10.10.1600">
    <property type="entry name" value="Bacterial DNA polymerase III alpha subunit, thumb domain"/>
    <property type="match status" value="1"/>
</dbReference>
<organism evidence="2">
    <name type="scientific">marine sediment metagenome</name>
    <dbReference type="NCBI Taxonomy" id="412755"/>
    <lineage>
        <taxon>unclassified sequences</taxon>
        <taxon>metagenomes</taxon>
        <taxon>ecological metagenomes</taxon>
    </lineage>
</organism>
<reference evidence="2" key="1">
    <citation type="journal article" date="2015" name="Nature">
        <title>Complex archaea that bridge the gap between prokaryotes and eukaryotes.</title>
        <authorList>
            <person name="Spang A."/>
            <person name="Saw J.H."/>
            <person name="Jorgensen S.L."/>
            <person name="Zaremba-Niedzwiedzka K."/>
            <person name="Martijn J."/>
            <person name="Lind A.E."/>
            <person name="van Eijk R."/>
            <person name="Schleper C."/>
            <person name="Guy L."/>
            <person name="Ettema T.J."/>
        </authorList>
    </citation>
    <scope>NUCLEOTIDE SEQUENCE</scope>
</reference>
<dbReference type="AlphaFoldDB" id="A0A0F8Y1W6"/>
<dbReference type="InterPro" id="IPR041931">
    <property type="entry name" value="DNA_pol3_alpha_thumb_dom"/>
</dbReference>
<dbReference type="EMBL" id="LAZR01055939">
    <property type="protein sequence ID" value="KKK75288.1"/>
    <property type="molecule type" value="Genomic_DNA"/>
</dbReference>